<name>A0A6C0KE27_9ZZZZ</name>
<accession>A0A6C0KE27</accession>
<feature type="region of interest" description="Disordered" evidence="1">
    <location>
        <begin position="62"/>
        <end position="117"/>
    </location>
</feature>
<evidence type="ECO:0000313" key="2">
    <source>
        <dbReference type="EMBL" id="QHU15603.1"/>
    </source>
</evidence>
<dbReference type="EMBL" id="MN740866">
    <property type="protein sequence ID" value="QHU15603.1"/>
    <property type="molecule type" value="Genomic_DNA"/>
</dbReference>
<protein>
    <submittedName>
        <fullName evidence="2">Uncharacterized protein</fullName>
    </submittedName>
</protein>
<sequence>MASPGNDPFSGNNTQNLLQHVFSPKIVNGVTGSSLGSYDVRLDMINVDNIYVTGNVYGPRGPIGGGGGSTGPTGRSGPTGSTGPTGRSGSTGPTGRSGSTGPTGSMPSIISLTATPSPGTLTPSGGNLIFTSSTFSCPGGIYLASCSLEIYIFSDSPGNSDYFQFGDELLRIFEESIFVGCLTKASQPLFKTVNRFVPIGAGNGQYPFMVTATQFGAPTITRNYSITLNVKLLQVN</sequence>
<dbReference type="AlphaFoldDB" id="A0A6C0KE27"/>
<evidence type="ECO:0000256" key="1">
    <source>
        <dbReference type="SAM" id="MobiDB-lite"/>
    </source>
</evidence>
<feature type="compositionally biased region" description="Low complexity" evidence="1">
    <location>
        <begin position="72"/>
        <end position="108"/>
    </location>
</feature>
<organism evidence="2">
    <name type="scientific">viral metagenome</name>
    <dbReference type="NCBI Taxonomy" id="1070528"/>
    <lineage>
        <taxon>unclassified sequences</taxon>
        <taxon>metagenomes</taxon>
        <taxon>organismal metagenomes</taxon>
    </lineage>
</organism>
<proteinExistence type="predicted"/>
<feature type="compositionally biased region" description="Gly residues" evidence="1">
    <location>
        <begin position="62"/>
        <end position="71"/>
    </location>
</feature>
<reference evidence="2" key="1">
    <citation type="journal article" date="2020" name="Nature">
        <title>Giant virus diversity and host interactions through global metagenomics.</title>
        <authorList>
            <person name="Schulz F."/>
            <person name="Roux S."/>
            <person name="Paez-Espino D."/>
            <person name="Jungbluth S."/>
            <person name="Walsh D.A."/>
            <person name="Denef V.J."/>
            <person name="McMahon K.D."/>
            <person name="Konstantinidis K.T."/>
            <person name="Eloe-Fadrosh E.A."/>
            <person name="Kyrpides N.C."/>
            <person name="Woyke T."/>
        </authorList>
    </citation>
    <scope>NUCLEOTIDE SEQUENCE</scope>
    <source>
        <strain evidence="2">GVMAG-S-3300002307-41</strain>
    </source>
</reference>